<dbReference type="InterPro" id="IPR036259">
    <property type="entry name" value="MFS_trans_sf"/>
</dbReference>
<feature type="region of interest" description="Disordered" evidence="5">
    <location>
        <begin position="593"/>
        <end position="620"/>
    </location>
</feature>
<feature type="transmembrane region" description="Helical" evidence="6">
    <location>
        <begin position="234"/>
        <end position="254"/>
    </location>
</feature>
<feature type="transmembrane region" description="Helical" evidence="6">
    <location>
        <begin position="438"/>
        <end position="457"/>
    </location>
</feature>
<evidence type="ECO:0000256" key="1">
    <source>
        <dbReference type="ARBA" id="ARBA00004141"/>
    </source>
</evidence>
<evidence type="ECO:0000256" key="6">
    <source>
        <dbReference type="SAM" id="Phobius"/>
    </source>
</evidence>
<evidence type="ECO:0000256" key="2">
    <source>
        <dbReference type="ARBA" id="ARBA00022692"/>
    </source>
</evidence>
<organism evidence="9 10">
    <name type="scientific">Lolium multiflorum</name>
    <name type="common">Italian ryegrass</name>
    <name type="synonym">Lolium perenne subsp. multiflorum</name>
    <dbReference type="NCBI Taxonomy" id="4521"/>
    <lineage>
        <taxon>Eukaryota</taxon>
        <taxon>Viridiplantae</taxon>
        <taxon>Streptophyta</taxon>
        <taxon>Embryophyta</taxon>
        <taxon>Tracheophyta</taxon>
        <taxon>Spermatophyta</taxon>
        <taxon>Magnoliopsida</taxon>
        <taxon>Liliopsida</taxon>
        <taxon>Poales</taxon>
        <taxon>Poaceae</taxon>
        <taxon>BOP clade</taxon>
        <taxon>Pooideae</taxon>
        <taxon>Poodae</taxon>
        <taxon>Poeae</taxon>
        <taxon>Poeae Chloroplast Group 2 (Poeae type)</taxon>
        <taxon>Loliodinae</taxon>
        <taxon>Loliinae</taxon>
        <taxon>Lolium</taxon>
    </lineage>
</organism>
<accession>A0AAD8S1C9</accession>
<feature type="region of interest" description="Disordered" evidence="5">
    <location>
        <begin position="310"/>
        <end position="342"/>
    </location>
</feature>
<evidence type="ECO:0000256" key="4">
    <source>
        <dbReference type="ARBA" id="ARBA00023136"/>
    </source>
</evidence>
<feature type="region of interest" description="Disordered" evidence="5">
    <location>
        <begin position="795"/>
        <end position="890"/>
    </location>
</feature>
<feature type="transmembrane region" description="Helical" evidence="6">
    <location>
        <begin position="463"/>
        <end position="485"/>
    </location>
</feature>
<feature type="transmembrane region" description="Helical" evidence="6">
    <location>
        <begin position="195"/>
        <end position="213"/>
    </location>
</feature>
<comment type="caution">
    <text evidence="9">The sequence shown here is derived from an EMBL/GenBank/DDBJ whole genome shotgun (WGS) entry which is preliminary data.</text>
</comment>
<feature type="domain" description="NFD4 C-terminal" evidence="8">
    <location>
        <begin position="367"/>
        <end position="576"/>
    </location>
</feature>
<proteinExistence type="predicted"/>
<dbReference type="CDD" id="cd17354">
    <property type="entry name" value="MFS_Mch1p_like"/>
    <property type="match status" value="1"/>
</dbReference>
<keyword evidence="4 6" id="KW-0472">Membrane</keyword>
<dbReference type="SUPFAM" id="SSF103473">
    <property type="entry name" value="MFS general substrate transporter"/>
    <property type="match status" value="2"/>
</dbReference>
<dbReference type="InterPro" id="IPR056555">
    <property type="entry name" value="NFD4_C"/>
</dbReference>
<dbReference type="Pfam" id="PF23262">
    <property type="entry name" value="NFD4_C"/>
    <property type="match status" value="1"/>
</dbReference>
<dbReference type="FunFam" id="1.20.1250.20:FF:000446">
    <property type="entry name" value="Nodulin family protein"/>
    <property type="match status" value="1"/>
</dbReference>
<dbReference type="InterPro" id="IPR010658">
    <property type="entry name" value="Nodulin-like"/>
</dbReference>
<evidence type="ECO:0000313" key="9">
    <source>
        <dbReference type="EMBL" id="KAK1643345.1"/>
    </source>
</evidence>
<feature type="transmembrane region" description="Helical" evidence="6">
    <location>
        <begin position="260"/>
        <end position="284"/>
    </location>
</feature>
<keyword evidence="3 6" id="KW-1133">Transmembrane helix</keyword>
<feature type="compositionally biased region" description="Pro residues" evidence="5">
    <location>
        <begin position="811"/>
        <end position="866"/>
    </location>
</feature>
<gene>
    <name evidence="9" type="ORF">QYE76_061150</name>
</gene>
<feature type="compositionally biased region" description="Acidic residues" evidence="5">
    <location>
        <begin position="869"/>
        <end position="884"/>
    </location>
</feature>
<evidence type="ECO:0008006" key="11">
    <source>
        <dbReference type="Google" id="ProtNLM"/>
    </source>
</evidence>
<feature type="transmembrane region" description="Helical" evidence="6">
    <location>
        <begin position="497"/>
        <end position="521"/>
    </location>
</feature>
<feature type="transmembrane region" description="Helical" evidence="6">
    <location>
        <begin position="166"/>
        <end position="189"/>
    </location>
</feature>
<dbReference type="Gene3D" id="1.20.1250.20">
    <property type="entry name" value="MFS general substrate transporter like domains"/>
    <property type="match status" value="2"/>
</dbReference>
<dbReference type="PANTHER" id="PTHR21576">
    <property type="entry name" value="UNCHARACTERIZED NODULIN-LIKE PROTEIN"/>
    <property type="match status" value="1"/>
</dbReference>
<sequence>MVSSASGSGGGDGCTAAAVREVATLRFARQVVLGRWFMVFACLLILSASGATYIFGIYSKVLKSTLGYDQQTLNTLSFFKDLGANVGVLSGLLNEVTPPWVVLATGAAMNLAGYLMIYLAIDGRTARPPVWLMCIYICVGANSQSFANTGALVTCVKNFPESRGVVLGLLKGFVGLSGAIFTQLYIAIYGDDAKSLVLLVAWLPAAVSILFVHTVRLMPRRRGESQSATSSDPFYCFLYISMGLATYLLVMIVVQNQMDLSHAALVVSAAALLIILFLPLAVVVKHEYRIKRELEEALLVPPTVTIDNKAAPPSSDLQMAEQPAKTEESSKLSTAPTPATSSSCWKNMFNPPAQGEDYTILQALVSVDMLVLFLATICGVGGTLTAIDNMGQIGQSLGYPPKSIKTFISLISIWNYAGRVTAGFASEAVLARYKFPRPLALTLVLLLACAGHLLIALGVPGSLYVASVIIGFCFGAQWPLLYAIISEVFGLKYYSTLYNFGSVASPIGAYVLNVRVAGYLYDVEAAKQHGGTLDGAGDKTCIGAQCFRLSFLIITAATVAGALVSLVLAWRTRKFYRSDIYARFRADGQPAALPEQNRLKDSAEPSPVNGTKEQSIRGEGAESSAIIKGSVWHARCHFPLFPIFSLSLTPPKNPPPSPSLHPPVVVCDPVDPYAMEAGGASADDVKTVAVVEVDPSVVESGAGGSAVAATTTAVESSVIGSAVAARTTAVESSVAATADVDAGESACGDAAAAVKLAADLVEEASSSAAVKTVADLMAAPAAGDVSEVQVDMQMEVGEGSRKRKREEEEPVPPPIQEELEPVPPPIQEEVHVPPPIQEEVPVPPPIQEVPAPGLPAPALAAPPVPDPYAELEESDGSLEYDSQDSAESVDSRNIGSFKRKLLQKLDAGDLPFKKRGKYFCPWHKMKPKGGMLRNLRQHCEELAHTGTSKQIRAEHQGLLMVLAMEDAD</sequence>
<feature type="compositionally biased region" description="Low complexity" evidence="5">
    <location>
        <begin position="331"/>
        <end position="342"/>
    </location>
</feature>
<feature type="transmembrane region" description="Helical" evidence="6">
    <location>
        <begin position="36"/>
        <end position="58"/>
    </location>
</feature>
<keyword evidence="2 6" id="KW-0812">Transmembrane</keyword>
<feature type="transmembrane region" description="Helical" evidence="6">
    <location>
        <begin position="369"/>
        <end position="387"/>
    </location>
</feature>
<evidence type="ECO:0000256" key="3">
    <source>
        <dbReference type="ARBA" id="ARBA00022989"/>
    </source>
</evidence>
<feature type="transmembrane region" description="Helical" evidence="6">
    <location>
        <begin position="549"/>
        <end position="570"/>
    </location>
</feature>
<dbReference type="Proteomes" id="UP001231189">
    <property type="component" value="Unassembled WGS sequence"/>
</dbReference>
<dbReference type="EMBL" id="JAUUTY010000004">
    <property type="protein sequence ID" value="KAK1643345.1"/>
    <property type="molecule type" value="Genomic_DNA"/>
</dbReference>
<reference evidence="9" key="1">
    <citation type="submission" date="2023-07" db="EMBL/GenBank/DDBJ databases">
        <title>A chromosome-level genome assembly of Lolium multiflorum.</title>
        <authorList>
            <person name="Chen Y."/>
            <person name="Copetti D."/>
            <person name="Kolliker R."/>
            <person name="Studer B."/>
        </authorList>
    </citation>
    <scope>NUCLEOTIDE SEQUENCE</scope>
    <source>
        <strain evidence="9">02402/16</strain>
        <tissue evidence="9">Leaf</tissue>
    </source>
</reference>
<evidence type="ECO:0000259" key="8">
    <source>
        <dbReference type="Pfam" id="PF23262"/>
    </source>
</evidence>
<dbReference type="GO" id="GO:0016020">
    <property type="term" value="C:membrane"/>
    <property type="evidence" value="ECO:0007669"/>
    <property type="project" value="UniProtKB-SubCell"/>
</dbReference>
<dbReference type="PANTHER" id="PTHR21576:SF84">
    <property type="entry name" value="FAMILY PROTEIN, PUTATIVE, EXPRESSED-RELATED"/>
    <property type="match status" value="1"/>
</dbReference>
<evidence type="ECO:0000256" key="5">
    <source>
        <dbReference type="SAM" id="MobiDB-lite"/>
    </source>
</evidence>
<dbReference type="AlphaFoldDB" id="A0AAD8S1C9"/>
<evidence type="ECO:0000259" key="7">
    <source>
        <dbReference type="Pfam" id="PF06813"/>
    </source>
</evidence>
<evidence type="ECO:0000313" key="10">
    <source>
        <dbReference type="Proteomes" id="UP001231189"/>
    </source>
</evidence>
<feature type="domain" description="Nodulin-like" evidence="7">
    <location>
        <begin position="35"/>
        <end position="284"/>
    </location>
</feature>
<comment type="subcellular location">
    <subcellularLocation>
        <location evidence="1">Membrane</location>
        <topology evidence="1">Multi-pass membrane protein</topology>
    </subcellularLocation>
</comment>
<dbReference type="Pfam" id="PF06813">
    <property type="entry name" value="Nodulin-like"/>
    <property type="match status" value="1"/>
</dbReference>
<protein>
    <recommendedName>
        <fullName evidence="11">Nodulin-like domain-containing protein</fullName>
    </recommendedName>
</protein>
<feature type="transmembrane region" description="Helical" evidence="6">
    <location>
        <begin position="100"/>
        <end position="121"/>
    </location>
</feature>
<name>A0AAD8S1C9_LOLMU</name>
<keyword evidence="10" id="KW-1185">Reference proteome</keyword>